<organism evidence="2 3">
    <name type="scientific">Deinococcus aquiradiocola</name>
    <dbReference type="NCBI Taxonomy" id="393059"/>
    <lineage>
        <taxon>Bacteria</taxon>
        <taxon>Thermotogati</taxon>
        <taxon>Deinococcota</taxon>
        <taxon>Deinococci</taxon>
        <taxon>Deinococcales</taxon>
        <taxon>Deinococcaceae</taxon>
        <taxon>Deinococcus</taxon>
    </lineage>
</organism>
<evidence type="ECO:0000313" key="3">
    <source>
        <dbReference type="Proteomes" id="UP000635726"/>
    </source>
</evidence>
<evidence type="ECO:0000313" key="2">
    <source>
        <dbReference type="EMBL" id="GGJ84681.1"/>
    </source>
</evidence>
<dbReference type="EMBL" id="BMOE01000013">
    <property type="protein sequence ID" value="GGJ84681.1"/>
    <property type="molecule type" value="Genomic_DNA"/>
</dbReference>
<reference evidence="2" key="1">
    <citation type="journal article" date="2014" name="Int. J. Syst. Evol. Microbiol.">
        <title>Complete genome sequence of Corynebacterium casei LMG S-19264T (=DSM 44701T), isolated from a smear-ripened cheese.</title>
        <authorList>
            <consortium name="US DOE Joint Genome Institute (JGI-PGF)"/>
            <person name="Walter F."/>
            <person name="Albersmeier A."/>
            <person name="Kalinowski J."/>
            <person name="Ruckert C."/>
        </authorList>
    </citation>
    <scope>NUCLEOTIDE SEQUENCE</scope>
    <source>
        <strain evidence="2">JCM 14371</strain>
    </source>
</reference>
<keyword evidence="3" id="KW-1185">Reference proteome</keyword>
<feature type="transmembrane region" description="Helical" evidence="1">
    <location>
        <begin position="49"/>
        <end position="76"/>
    </location>
</feature>
<dbReference type="RefSeq" id="WP_188964185.1">
    <property type="nucleotide sequence ID" value="NZ_BMOE01000013.1"/>
</dbReference>
<name>A0A917UTH3_9DEIO</name>
<evidence type="ECO:0000256" key="1">
    <source>
        <dbReference type="SAM" id="Phobius"/>
    </source>
</evidence>
<sequence>MTLPPRFRRPGWSDEPWLHCPRCRHPLIRWHRYTWTPERPQVVWDPDRWLLPFPVMGAVLMTGLILLCTELLLIGGLGRGRVLLWTVTQLGLLWATAVAWVDWRWRLQRRAHLRRTLQPHDWVCARCLHSEPDRADLYLVPQEHGAPDQP</sequence>
<gene>
    <name evidence="2" type="ORF">GCM10008939_30710</name>
</gene>
<dbReference type="AlphaFoldDB" id="A0A917UTH3"/>
<keyword evidence="1" id="KW-1133">Transmembrane helix</keyword>
<reference evidence="2" key="2">
    <citation type="submission" date="2020-09" db="EMBL/GenBank/DDBJ databases">
        <authorList>
            <person name="Sun Q."/>
            <person name="Ohkuma M."/>
        </authorList>
    </citation>
    <scope>NUCLEOTIDE SEQUENCE</scope>
    <source>
        <strain evidence="2">JCM 14371</strain>
    </source>
</reference>
<proteinExistence type="predicted"/>
<accession>A0A917UTH3</accession>
<feature type="transmembrane region" description="Helical" evidence="1">
    <location>
        <begin position="82"/>
        <end position="105"/>
    </location>
</feature>
<protein>
    <submittedName>
        <fullName evidence="2">Uncharacterized protein</fullName>
    </submittedName>
</protein>
<keyword evidence="1" id="KW-0812">Transmembrane</keyword>
<comment type="caution">
    <text evidence="2">The sequence shown here is derived from an EMBL/GenBank/DDBJ whole genome shotgun (WGS) entry which is preliminary data.</text>
</comment>
<dbReference type="Proteomes" id="UP000635726">
    <property type="component" value="Unassembled WGS sequence"/>
</dbReference>
<keyword evidence="1" id="KW-0472">Membrane</keyword>